<dbReference type="PIRSF" id="PIRSF001423">
    <property type="entry name" value="Urocanate_hydrat"/>
    <property type="match status" value="1"/>
</dbReference>
<evidence type="ECO:0000256" key="2">
    <source>
        <dbReference type="ARBA" id="ARBA00007578"/>
    </source>
</evidence>
<evidence type="ECO:0000256" key="3">
    <source>
        <dbReference type="ARBA" id="ARBA00011992"/>
    </source>
</evidence>
<dbReference type="GO" id="GO:0019556">
    <property type="term" value="P:L-histidine catabolic process to glutamate and formamide"/>
    <property type="evidence" value="ECO:0007669"/>
    <property type="project" value="UniProtKB-UniPathway"/>
</dbReference>
<dbReference type="HAMAP" id="MF_00577">
    <property type="entry name" value="HutU"/>
    <property type="match status" value="1"/>
</dbReference>
<evidence type="ECO:0000259" key="11">
    <source>
        <dbReference type="Pfam" id="PF17391"/>
    </source>
</evidence>
<dbReference type="InterPro" id="IPR035401">
    <property type="entry name" value="Urocanase_C"/>
</dbReference>
<accession>A0A316MQE8</accession>
<dbReference type="InterPro" id="IPR038364">
    <property type="entry name" value="Urocanase_central_sf"/>
</dbReference>
<dbReference type="PANTHER" id="PTHR12216">
    <property type="entry name" value="UROCANATE HYDRATASE"/>
    <property type="match status" value="1"/>
</dbReference>
<dbReference type="NCBIfam" id="TIGR01228">
    <property type="entry name" value="hutU"/>
    <property type="match status" value="1"/>
</dbReference>
<feature type="domain" description="Urocanase C-terminal" evidence="12">
    <location>
        <begin position="445"/>
        <end position="641"/>
    </location>
</feature>
<evidence type="ECO:0000259" key="12">
    <source>
        <dbReference type="Pfam" id="PF17392"/>
    </source>
</evidence>
<name>A0A316MQE8_9CLOT</name>
<dbReference type="Gene3D" id="3.40.1770.10">
    <property type="entry name" value="Urocanase superfamily"/>
    <property type="match status" value="2"/>
</dbReference>
<dbReference type="Pfam" id="PF01175">
    <property type="entry name" value="Urocanase"/>
    <property type="match status" value="1"/>
</dbReference>
<feature type="binding site" evidence="9">
    <location>
        <position position="589"/>
    </location>
    <ligand>
        <name>NAD(+)</name>
        <dbReference type="ChEBI" id="CHEBI:57540"/>
    </ligand>
</feature>
<evidence type="ECO:0000256" key="6">
    <source>
        <dbReference type="ARBA" id="ARBA00023239"/>
    </source>
</evidence>
<keyword evidence="4 9" id="KW-0369">Histidine metabolism</keyword>
<comment type="catalytic activity">
    <reaction evidence="8 9">
        <text>4-imidazolone-5-propanoate = trans-urocanate + H2O</text>
        <dbReference type="Rhea" id="RHEA:13101"/>
        <dbReference type="ChEBI" id="CHEBI:15377"/>
        <dbReference type="ChEBI" id="CHEBI:17771"/>
        <dbReference type="ChEBI" id="CHEBI:77893"/>
        <dbReference type="EC" id="4.2.1.49"/>
    </reaction>
</comment>
<comment type="function">
    <text evidence="9">Catalyzes the conversion of urocanate to 4-imidazolone-5-propionate.</text>
</comment>
<dbReference type="Gene3D" id="3.40.50.10730">
    <property type="entry name" value="Urocanase like domains"/>
    <property type="match status" value="1"/>
</dbReference>
<keyword evidence="5 9" id="KW-0520">NAD</keyword>
<evidence type="ECO:0000256" key="7">
    <source>
        <dbReference type="ARBA" id="ARBA00031640"/>
    </source>
</evidence>
<evidence type="ECO:0000256" key="9">
    <source>
        <dbReference type="HAMAP-Rule" id="MF_00577"/>
    </source>
</evidence>
<dbReference type="GO" id="GO:0005737">
    <property type="term" value="C:cytoplasm"/>
    <property type="evidence" value="ECO:0007669"/>
    <property type="project" value="UniProtKB-SubCell"/>
</dbReference>
<dbReference type="GO" id="GO:0016153">
    <property type="term" value="F:urocanate hydratase activity"/>
    <property type="evidence" value="ECO:0007669"/>
    <property type="project" value="UniProtKB-UniRule"/>
</dbReference>
<keyword evidence="9" id="KW-0963">Cytoplasm</keyword>
<comment type="caution">
    <text evidence="13">The sequence shown here is derived from an EMBL/GenBank/DDBJ whole genome shotgun (WGS) entry which is preliminary data.</text>
</comment>
<evidence type="ECO:0000256" key="4">
    <source>
        <dbReference type="ARBA" id="ARBA00022808"/>
    </source>
</evidence>
<dbReference type="GeneID" id="90545079"/>
<evidence type="ECO:0000256" key="8">
    <source>
        <dbReference type="ARBA" id="ARBA00047623"/>
    </source>
</evidence>
<evidence type="ECO:0000313" key="13">
    <source>
        <dbReference type="EMBL" id="PWL54630.1"/>
    </source>
</evidence>
<dbReference type="PROSITE" id="PS01233">
    <property type="entry name" value="UROCANASE"/>
    <property type="match status" value="1"/>
</dbReference>
<feature type="domain" description="Urocanase N-terminal" evidence="11">
    <location>
        <begin position="89"/>
        <end position="214"/>
    </location>
</feature>
<dbReference type="AlphaFoldDB" id="A0A316MQE8"/>
<evidence type="ECO:0000313" key="14">
    <source>
        <dbReference type="Proteomes" id="UP000246114"/>
    </source>
</evidence>
<dbReference type="Pfam" id="PF17391">
    <property type="entry name" value="Urocanase_N"/>
    <property type="match status" value="1"/>
</dbReference>
<gene>
    <name evidence="9" type="primary">hutU</name>
    <name evidence="13" type="ORF">DBY38_03795</name>
</gene>
<evidence type="ECO:0000256" key="5">
    <source>
        <dbReference type="ARBA" id="ARBA00023027"/>
    </source>
</evidence>
<reference evidence="13 14" key="1">
    <citation type="submission" date="2018-03" db="EMBL/GenBank/DDBJ databases">
        <title>The uncultured portion of the human microbiome is neutrally assembled.</title>
        <authorList>
            <person name="Jeraldo P."/>
            <person name="Boardman L."/>
            <person name="White B.A."/>
            <person name="Nelson H."/>
            <person name="Goldenfeld N."/>
            <person name="Chia N."/>
        </authorList>
    </citation>
    <scope>NUCLEOTIDE SEQUENCE [LARGE SCALE GENOMIC DNA]</scope>
    <source>
        <strain evidence="13">CIM:MAG 903</strain>
    </source>
</reference>
<dbReference type="PANTHER" id="PTHR12216:SF3">
    <property type="entry name" value="UROCANATE HYDRATASE"/>
    <property type="match status" value="1"/>
</dbReference>
<dbReference type="EC" id="4.2.1.49" evidence="3 9"/>
<dbReference type="InterPro" id="IPR036190">
    <property type="entry name" value="Urocanase_sf"/>
</dbReference>
<comment type="pathway">
    <text evidence="1 9">Amino-acid degradation; L-histidine degradation into L-glutamate; N-formimidoyl-L-glutamate from L-histidine: step 2/3.</text>
</comment>
<evidence type="ECO:0000259" key="10">
    <source>
        <dbReference type="Pfam" id="PF01175"/>
    </source>
</evidence>
<keyword evidence="6 9" id="KW-0456">Lyase</keyword>
<organism evidence="13 14">
    <name type="scientific">Clostridium cadaveris</name>
    <dbReference type="NCBI Taxonomy" id="1529"/>
    <lineage>
        <taxon>Bacteria</taxon>
        <taxon>Bacillati</taxon>
        <taxon>Bacillota</taxon>
        <taxon>Clostridia</taxon>
        <taxon>Eubacteriales</taxon>
        <taxon>Clostridiaceae</taxon>
        <taxon>Clostridium</taxon>
    </lineage>
</organism>
<dbReference type="Pfam" id="PF17392">
    <property type="entry name" value="Urocanase_C"/>
    <property type="match status" value="1"/>
</dbReference>
<feature type="binding site" evidence="9">
    <location>
        <position position="277"/>
    </location>
    <ligand>
        <name>NAD(+)</name>
        <dbReference type="ChEBI" id="CHEBI:57540"/>
    </ligand>
</feature>
<evidence type="ECO:0000256" key="1">
    <source>
        <dbReference type="ARBA" id="ARBA00004794"/>
    </source>
</evidence>
<feature type="domain" description="Urocanase Rossmann-like" evidence="10">
    <location>
        <begin position="217"/>
        <end position="440"/>
    </location>
</feature>
<dbReference type="NCBIfam" id="NF003820">
    <property type="entry name" value="PRK05414.1"/>
    <property type="match status" value="1"/>
</dbReference>
<dbReference type="Proteomes" id="UP000246114">
    <property type="component" value="Unassembled WGS sequence"/>
</dbReference>
<feature type="binding site" evidence="9">
    <location>
        <position position="404"/>
    </location>
    <ligand>
        <name>NAD(+)</name>
        <dbReference type="ChEBI" id="CHEBI:57540"/>
    </ligand>
</feature>
<feature type="binding site" evidence="9">
    <location>
        <position position="207"/>
    </location>
    <ligand>
        <name>NAD(+)</name>
        <dbReference type="ChEBI" id="CHEBI:57540"/>
    </ligand>
</feature>
<dbReference type="InterPro" id="IPR023636">
    <property type="entry name" value="Urocanase_CS"/>
</dbReference>
<comment type="subcellular location">
    <subcellularLocation>
        <location evidence="9">Cytoplasm</location>
    </subcellularLocation>
</comment>
<sequence>MIDNFNISDAMTIKLDDYLPEMPKFQKGIRRAPDRGFHLTKEQTEIALKNALRYIPEKYHEEIIPEFLEELTTRGRIYGYRFRPEGRIYGKPIDEYKGNCIEGKAFQVMIDNNLDFEVALYPYELVTYGETGSVCQNWMQYRLIKKYLEVMTNDQTLVLESGHPLGLFKSKPEAPRVIITNALMIGMFDNIRDWEIAEEMGVANYGQMTAGGWMYIGPQGIVHGTFNTILNAGRLKLGIPNDEDLKGRLFVTSGLGGMSGAQGKACEIANGVGIIAEVDKSRIDTRLEQGWIRKWSSDVKEIFEIAKEYLEKKEPMSIAYHGNIVDVLQYAVDNNIHIDLLSDQTSCHNAYQGGYCPEGISFNERTRLLAEEPEKFVELVNKTLRHHFDLIKTLTSRGVYFFDYGNSFMKAIYDAGVKEISKNGVDEKDGFIWPSYVEDIMGPQLFDYGYGPFRWVCLSGKHEDLVRTDHAAMECIDPDRRYQDRDNYNWIRDAEKNSLVVGTEARILYQDAIGRINIALKFNELVRKGEVGPIMIGRDHHDVSGTDSPFRETSNIKDGSNVMADMAVQCYAGNAARGMSLVALHNGGGVGIGKSINGGFGLVLDGSHRIDEIIKSAMSWDVMSGVARRSWARNEHSIETVIEFNKNNKGTDHITIPYVADNDVVRNAVEKVFKKF</sequence>
<dbReference type="InterPro" id="IPR035085">
    <property type="entry name" value="Urocanase_Rossmann-like"/>
</dbReference>
<comment type="caution">
    <text evidence="9">Lacks conserved residue(s) required for the propagation of feature annotation.</text>
</comment>
<dbReference type="RefSeq" id="WP_099335608.1">
    <property type="nucleotide sequence ID" value="NZ_BAAACD010000011.1"/>
</dbReference>
<dbReference type="GO" id="GO:0019557">
    <property type="term" value="P:L-histidine catabolic process to glutamate and formate"/>
    <property type="evidence" value="ECO:0007669"/>
    <property type="project" value="UniProtKB-UniPathway"/>
</dbReference>
<dbReference type="InterPro" id="IPR055351">
    <property type="entry name" value="Urocanase"/>
</dbReference>
<feature type="binding site" evidence="9">
    <location>
        <position position="282"/>
    </location>
    <ligand>
        <name>NAD(+)</name>
        <dbReference type="ChEBI" id="CHEBI:57540"/>
    </ligand>
</feature>
<proteinExistence type="inferred from homology"/>
<dbReference type="SUPFAM" id="SSF111326">
    <property type="entry name" value="Urocanase"/>
    <property type="match status" value="1"/>
</dbReference>
<comment type="cofactor">
    <cofactor evidence="9">
        <name>NAD(+)</name>
        <dbReference type="ChEBI" id="CHEBI:57540"/>
    </cofactor>
    <text evidence="9">Binds 1 NAD(+) per subunit.</text>
</comment>
<dbReference type="UniPathway" id="UPA00379">
    <property type="reaction ID" value="UER00550"/>
</dbReference>
<protein>
    <recommendedName>
        <fullName evidence="3 9">Urocanate hydratase</fullName>
        <shortName evidence="9">Urocanase</shortName>
        <ecNumber evidence="3 9">4.2.1.49</ecNumber>
    </recommendedName>
    <alternativeName>
        <fullName evidence="7 9">Imidazolonepropionate hydrolase</fullName>
    </alternativeName>
</protein>
<dbReference type="InterPro" id="IPR023637">
    <property type="entry name" value="Urocanase-like"/>
</dbReference>
<comment type="similarity">
    <text evidence="2 9">Belongs to the urocanase family.</text>
</comment>
<dbReference type="EMBL" id="QAMZ01000019">
    <property type="protein sequence ID" value="PWL54630.1"/>
    <property type="molecule type" value="Genomic_DNA"/>
</dbReference>
<dbReference type="InterPro" id="IPR035400">
    <property type="entry name" value="Urocanase_N"/>
</dbReference>